<dbReference type="EMBL" id="BPLF01000001">
    <property type="protein sequence ID" value="GIX62325.1"/>
    <property type="molecule type" value="Genomic_DNA"/>
</dbReference>
<keyword evidence="3" id="KW-1185">Reference proteome</keyword>
<dbReference type="Proteomes" id="UP001497744">
    <property type="component" value="Unassembled WGS sequence"/>
</dbReference>
<comment type="caution">
    <text evidence="2">The sequence shown here is derived from an EMBL/GenBank/DDBJ whole genome shotgun (WGS) entry which is preliminary data.</text>
</comment>
<evidence type="ECO:0000313" key="2">
    <source>
        <dbReference type="EMBL" id="GIX62325.1"/>
    </source>
</evidence>
<feature type="transmembrane region" description="Helical" evidence="1">
    <location>
        <begin position="268"/>
        <end position="286"/>
    </location>
</feature>
<evidence type="ECO:0000313" key="3">
    <source>
        <dbReference type="Proteomes" id="UP001497744"/>
    </source>
</evidence>
<keyword evidence="1" id="KW-0812">Transmembrane</keyword>
<keyword evidence="1" id="KW-0472">Membrane</keyword>
<keyword evidence="1" id="KW-1133">Transmembrane helix</keyword>
<feature type="transmembrane region" description="Helical" evidence="1">
    <location>
        <begin position="158"/>
        <end position="177"/>
    </location>
</feature>
<sequence length="326" mass="35792">MSAGKKKLTEAPTNLKEAIDWALKIQKDGGINQLAEALEALLKNDKDICEKFCKDCVTRHSSASAQKQYLNKLPSFDRVQRSGDEGDGNILRKFRGEFLSFQRSITKLPDGLKKFSGANEDALTSFTGNGIIKSDNTSSYNPAYNGAQWTSDEAEDCAVLLIAVAPLIYLALGLLYGKSSKKKKNNRHNGWKEMKLKDSNGTAPQAFMTEMGFLKDSLNENQKGEQIVQSLNGFTELTTTYDSKSTPLYTFFKQFHDQAHRSSSSSPLTYLYLLSYYYITNFLYIVEPTSPATPSFLGYSGTAALAGGAYGLNLGGVGTVMSAFLA</sequence>
<organism evidence="2 3">
    <name type="scientific">Babesia caballi</name>
    <dbReference type="NCBI Taxonomy" id="5871"/>
    <lineage>
        <taxon>Eukaryota</taxon>
        <taxon>Sar</taxon>
        <taxon>Alveolata</taxon>
        <taxon>Apicomplexa</taxon>
        <taxon>Aconoidasida</taxon>
        <taxon>Piroplasmida</taxon>
        <taxon>Babesiidae</taxon>
        <taxon>Babesia</taxon>
    </lineage>
</organism>
<proteinExistence type="predicted"/>
<name>A0AAV4LRZ1_BABCB</name>
<evidence type="ECO:0000256" key="1">
    <source>
        <dbReference type="SAM" id="Phobius"/>
    </source>
</evidence>
<reference evidence="2 3" key="1">
    <citation type="submission" date="2021-06" db="EMBL/GenBank/DDBJ databases">
        <title>Genome sequence of Babesia caballi.</title>
        <authorList>
            <person name="Yamagishi J."/>
            <person name="Kidaka T."/>
            <person name="Ochi A."/>
        </authorList>
    </citation>
    <scope>NUCLEOTIDE SEQUENCE [LARGE SCALE GENOMIC DNA]</scope>
    <source>
        <strain evidence="2">USDA-D6B2</strain>
    </source>
</reference>
<dbReference type="GeneID" id="94193806"/>
<feature type="transmembrane region" description="Helical" evidence="1">
    <location>
        <begin position="298"/>
        <end position="325"/>
    </location>
</feature>
<accession>A0AAV4LRZ1</accession>
<dbReference type="RefSeq" id="XP_067714394.1">
    <property type="nucleotide sequence ID" value="XM_067858293.1"/>
</dbReference>
<protein>
    <submittedName>
        <fullName evidence="2">Variant erythrocyte surface antigen-1 family protein</fullName>
    </submittedName>
</protein>
<dbReference type="AlphaFoldDB" id="A0AAV4LRZ1"/>
<gene>
    <name evidence="2" type="ORF">BcabD6B2_17600</name>
</gene>